<dbReference type="NCBIfam" id="TIGR03506">
    <property type="entry name" value="FlgEFG_subfam"/>
    <property type="match status" value="1"/>
</dbReference>
<keyword evidence="8" id="KW-0966">Cell projection</keyword>
<comment type="similarity">
    <text evidence="2 4">Belongs to the flagella basal body rod proteins family.</text>
</comment>
<dbReference type="PANTHER" id="PTHR30435">
    <property type="entry name" value="FLAGELLAR PROTEIN"/>
    <property type="match status" value="1"/>
</dbReference>
<keyword evidence="8" id="KW-0282">Flagellum</keyword>
<dbReference type="InterPro" id="IPR001444">
    <property type="entry name" value="Flag_bb_rod_N"/>
</dbReference>
<dbReference type="Pfam" id="PF06429">
    <property type="entry name" value="Flg_bbr_C"/>
    <property type="match status" value="1"/>
</dbReference>
<protein>
    <submittedName>
        <fullName evidence="8">Flagellar hook basal-body protein</fullName>
    </submittedName>
</protein>
<comment type="caution">
    <text evidence="8">The sequence shown here is derived from an EMBL/GenBank/DDBJ whole genome shotgun (WGS) entry which is preliminary data.</text>
</comment>
<sequence length="239" mass="26438">MHLGYDMAAYMGIRALRELEVVSHNLANASTPGFKRELLNLWRLRNLEIPGEDRPAYLDVLSRDFSQGALQTTENETDLALEGRGFFKVEAPQGLRYTRNGCFHLTPDRRLVTAQGYSVLGKNGPITLDAIDQKFAVDEQGGIHLDNSLADRLAVVDFAHPQDLRPVGQNYFVPGPDAGEELEARDTRVLQGMVEASNVDPVAAAVSLITIQRSFESYLQVLDTFAASDRKVVEDLGHV</sequence>
<feature type="domain" description="Flagellar basal-body/hook protein C-terminal" evidence="6">
    <location>
        <begin position="191"/>
        <end position="225"/>
    </location>
</feature>
<dbReference type="InterPro" id="IPR020013">
    <property type="entry name" value="Flagellar_FlgE/F/G"/>
</dbReference>
<name>A0A7C3WRJ6_9BACT</name>
<evidence type="ECO:0000256" key="4">
    <source>
        <dbReference type="RuleBase" id="RU362116"/>
    </source>
</evidence>
<accession>A0A7C3WRJ6</accession>
<dbReference type="Pfam" id="PF22692">
    <property type="entry name" value="LlgE_F_G_D1"/>
    <property type="match status" value="1"/>
</dbReference>
<evidence type="ECO:0000256" key="1">
    <source>
        <dbReference type="ARBA" id="ARBA00004117"/>
    </source>
</evidence>
<dbReference type="PANTHER" id="PTHR30435:SF19">
    <property type="entry name" value="FLAGELLAR BASAL-BODY ROD PROTEIN FLGG"/>
    <property type="match status" value="1"/>
</dbReference>
<proteinExistence type="inferred from homology"/>
<dbReference type="GO" id="GO:0071978">
    <property type="term" value="P:bacterial-type flagellum-dependent swarming motility"/>
    <property type="evidence" value="ECO:0007669"/>
    <property type="project" value="TreeGrafter"/>
</dbReference>
<comment type="subcellular location">
    <subcellularLocation>
        <location evidence="1 4">Bacterial flagellum basal body</location>
    </subcellularLocation>
</comment>
<feature type="domain" description="Flagellar basal body rod protein N-terminal" evidence="5">
    <location>
        <begin position="14"/>
        <end position="35"/>
    </location>
</feature>
<keyword evidence="8" id="KW-0969">Cilium</keyword>
<dbReference type="SUPFAM" id="SSF117143">
    <property type="entry name" value="Flagellar hook protein flgE"/>
    <property type="match status" value="1"/>
</dbReference>
<evidence type="ECO:0000256" key="2">
    <source>
        <dbReference type="ARBA" id="ARBA00009677"/>
    </source>
</evidence>
<keyword evidence="3 4" id="KW-0975">Bacterial flagellum</keyword>
<feature type="domain" description="Flagellar hook protein FlgE/F/G-like D1" evidence="7">
    <location>
        <begin position="80"/>
        <end position="143"/>
    </location>
</feature>
<dbReference type="InterPro" id="IPR037925">
    <property type="entry name" value="FlgE/F/G-like"/>
</dbReference>
<gene>
    <name evidence="8" type="ORF">ENV62_08790</name>
</gene>
<reference evidence="8" key="1">
    <citation type="journal article" date="2020" name="mSystems">
        <title>Genome- and Community-Level Interaction Insights into Carbon Utilization and Element Cycling Functions of Hydrothermarchaeota in Hydrothermal Sediment.</title>
        <authorList>
            <person name="Zhou Z."/>
            <person name="Liu Y."/>
            <person name="Xu W."/>
            <person name="Pan J."/>
            <person name="Luo Z.H."/>
            <person name="Li M."/>
        </authorList>
    </citation>
    <scope>NUCLEOTIDE SEQUENCE [LARGE SCALE GENOMIC DNA]</scope>
    <source>
        <strain evidence="8">SpSt-776</strain>
    </source>
</reference>
<evidence type="ECO:0000313" key="8">
    <source>
        <dbReference type="EMBL" id="HGB15316.1"/>
    </source>
</evidence>
<evidence type="ECO:0000256" key="3">
    <source>
        <dbReference type="ARBA" id="ARBA00023143"/>
    </source>
</evidence>
<dbReference type="InterPro" id="IPR010930">
    <property type="entry name" value="Flg_bb/hook_C_dom"/>
</dbReference>
<organism evidence="8">
    <name type="scientific">Desulfobacca acetoxidans</name>
    <dbReference type="NCBI Taxonomy" id="60893"/>
    <lineage>
        <taxon>Bacteria</taxon>
        <taxon>Pseudomonadati</taxon>
        <taxon>Thermodesulfobacteriota</taxon>
        <taxon>Desulfobaccia</taxon>
        <taxon>Desulfobaccales</taxon>
        <taxon>Desulfobaccaceae</taxon>
        <taxon>Desulfobacca</taxon>
    </lineage>
</organism>
<evidence type="ECO:0000259" key="5">
    <source>
        <dbReference type="Pfam" id="PF00460"/>
    </source>
</evidence>
<dbReference type="InterPro" id="IPR053967">
    <property type="entry name" value="LlgE_F_G-like_D1"/>
</dbReference>
<evidence type="ECO:0000259" key="6">
    <source>
        <dbReference type="Pfam" id="PF06429"/>
    </source>
</evidence>
<dbReference type="Pfam" id="PF00460">
    <property type="entry name" value="Flg_bb_rod"/>
    <property type="match status" value="1"/>
</dbReference>
<dbReference type="GO" id="GO:0009425">
    <property type="term" value="C:bacterial-type flagellum basal body"/>
    <property type="evidence" value="ECO:0007669"/>
    <property type="project" value="UniProtKB-SubCell"/>
</dbReference>
<dbReference type="AlphaFoldDB" id="A0A7C3WRJ6"/>
<evidence type="ECO:0000259" key="7">
    <source>
        <dbReference type="Pfam" id="PF22692"/>
    </source>
</evidence>
<dbReference type="EMBL" id="DTHB01000053">
    <property type="protein sequence ID" value="HGB15316.1"/>
    <property type="molecule type" value="Genomic_DNA"/>
</dbReference>